<dbReference type="InterPro" id="IPR011990">
    <property type="entry name" value="TPR-like_helical_dom_sf"/>
</dbReference>
<dbReference type="Gramene" id="Kaladp0058s0269.1.v1.1">
    <property type="protein sequence ID" value="Kaladp0058s0269.1.v1.1.CDS.1"/>
    <property type="gene ID" value="Kaladp0058s0269.v1.1"/>
</dbReference>
<dbReference type="PROSITE" id="PS51375">
    <property type="entry name" value="PPR"/>
    <property type="match status" value="3"/>
</dbReference>
<dbReference type="Gene3D" id="1.25.40.10">
    <property type="entry name" value="Tetratricopeptide repeat domain"/>
    <property type="match status" value="3"/>
</dbReference>
<evidence type="ECO:0000256" key="3">
    <source>
        <dbReference type="PROSITE-ProRule" id="PRU00708"/>
    </source>
</evidence>
<dbReference type="NCBIfam" id="TIGR00756">
    <property type="entry name" value="PPR"/>
    <property type="match status" value="3"/>
</dbReference>
<protein>
    <recommendedName>
        <fullName evidence="7">Pentatricopeptide repeat-containing protein</fullName>
    </recommendedName>
</protein>
<dbReference type="GO" id="GO:0003729">
    <property type="term" value="F:mRNA binding"/>
    <property type="evidence" value="ECO:0007669"/>
    <property type="project" value="TreeGrafter"/>
</dbReference>
<evidence type="ECO:0008006" key="7">
    <source>
        <dbReference type="Google" id="ProtNLM"/>
    </source>
</evidence>
<reference evidence="5" key="1">
    <citation type="submission" date="2021-01" db="UniProtKB">
        <authorList>
            <consortium name="EnsemblPlants"/>
        </authorList>
    </citation>
    <scope>IDENTIFICATION</scope>
</reference>
<feature type="repeat" description="PPR" evidence="3">
    <location>
        <begin position="342"/>
        <end position="376"/>
    </location>
</feature>
<organism evidence="5 6">
    <name type="scientific">Kalanchoe fedtschenkoi</name>
    <name type="common">Lavender scallops</name>
    <name type="synonym">South American air plant</name>
    <dbReference type="NCBI Taxonomy" id="63787"/>
    <lineage>
        <taxon>Eukaryota</taxon>
        <taxon>Viridiplantae</taxon>
        <taxon>Streptophyta</taxon>
        <taxon>Embryophyta</taxon>
        <taxon>Tracheophyta</taxon>
        <taxon>Spermatophyta</taxon>
        <taxon>Magnoliopsida</taxon>
        <taxon>eudicotyledons</taxon>
        <taxon>Gunneridae</taxon>
        <taxon>Pentapetalae</taxon>
        <taxon>Saxifragales</taxon>
        <taxon>Crassulaceae</taxon>
        <taxon>Kalanchoe</taxon>
    </lineage>
</organism>
<keyword evidence="2" id="KW-0677">Repeat</keyword>
<dbReference type="PANTHER" id="PTHR47938">
    <property type="entry name" value="RESPIRATORY COMPLEX I CHAPERONE (CIA84), PUTATIVE (AFU_ORTHOLOGUE AFUA_2G06020)-RELATED"/>
    <property type="match status" value="1"/>
</dbReference>
<proteinExistence type="inferred from homology"/>
<name>A0A7N0U947_KALFE</name>
<accession>A0A7N0U947</accession>
<dbReference type="Proteomes" id="UP000594263">
    <property type="component" value="Unplaced"/>
</dbReference>
<feature type="region of interest" description="Disordered" evidence="4">
    <location>
        <begin position="31"/>
        <end position="68"/>
    </location>
</feature>
<comment type="similarity">
    <text evidence="1">Belongs to the PPR family. P subfamily.</text>
</comment>
<feature type="compositionally biased region" description="Polar residues" evidence="4">
    <location>
        <begin position="31"/>
        <end position="60"/>
    </location>
</feature>
<evidence type="ECO:0000256" key="1">
    <source>
        <dbReference type="ARBA" id="ARBA00007626"/>
    </source>
</evidence>
<dbReference type="InterPro" id="IPR002885">
    <property type="entry name" value="PPR_rpt"/>
</dbReference>
<dbReference type="Pfam" id="PF01535">
    <property type="entry name" value="PPR"/>
    <property type="match status" value="1"/>
</dbReference>
<feature type="repeat" description="PPR" evidence="3">
    <location>
        <begin position="237"/>
        <end position="271"/>
    </location>
</feature>
<dbReference type="AlphaFoldDB" id="A0A7N0U947"/>
<dbReference type="EnsemblPlants" id="Kaladp0058s0269.1.v1.1">
    <property type="protein sequence ID" value="Kaladp0058s0269.1.v1.1.CDS.1"/>
    <property type="gene ID" value="Kaladp0058s0269.v1.1"/>
</dbReference>
<keyword evidence="6" id="KW-1185">Reference proteome</keyword>
<evidence type="ECO:0000256" key="2">
    <source>
        <dbReference type="ARBA" id="ARBA00022737"/>
    </source>
</evidence>
<feature type="repeat" description="PPR" evidence="3">
    <location>
        <begin position="272"/>
        <end position="306"/>
    </location>
</feature>
<evidence type="ECO:0000313" key="5">
    <source>
        <dbReference type="EnsemblPlants" id="Kaladp0058s0269.1.v1.1.CDS.1"/>
    </source>
</evidence>
<dbReference type="OMA" id="KQFETWI"/>
<evidence type="ECO:0000313" key="6">
    <source>
        <dbReference type="Proteomes" id="UP000594263"/>
    </source>
</evidence>
<dbReference type="Pfam" id="PF13041">
    <property type="entry name" value="PPR_2"/>
    <property type="match status" value="1"/>
</dbReference>
<dbReference type="PANTHER" id="PTHR47938:SF2">
    <property type="entry name" value="OS06G0184866 PROTEIN"/>
    <property type="match status" value="1"/>
</dbReference>
<evidence type="ECO:0000256" key="4">
    <source>
        <dbReference type="SAM" id="MobiDB-lite"/>
    </source>
</evidence>
<sequence>MAAALSPLLRRLTSTAVHHARTLLLSSSHFNQSIHPPPHTLQSRFRSSYPESSNSETLDSPSAAPLPRTRTPLEKQFETWVDKLKPGFTPREVVEALRAQTDPDLALDIFRWTAQQRGYKHNHATYLTIIHILISGGRYGHAERVAEEVIAGASDASVPLYNTIIRFCIGRKVLWKRAFDVYKKMLKSDDCKPTLETYSMLFTFLLKRFNKLNVSYLLLHSVRSLVRQMKASGVVPDTYALNMIIKAYAACLEVDEAMRVFREMGLYGCEPNAFSYSYIAKALCTKGRAEEGFGFYKEMREKGLVPTSSTFMVLICSLAMEGLFEDAVGVTFDMLGKSMVPDVLTYKTLLGGFCRDGRGNEALELLEELRRRDGAMNSKVYRTLLDEVHFVTR</sequence>
<dbReference type="Pfam" id="PF12854">
    <property type="entry name" value="PPR_1"/>
    <property type="match status" value="1"/>
</dbReference>